<dbReference type="EMBL" id="SLWS01000002">
    <property type="protein sequence ID" value="TCO62309.1"/>
    <property type="molecule type" value="Genomic_DNA"/>
</dbReference>
<dbReference type="GO" id="GO:0006355">
    <property type="term" value="P:regulation of DNA-templated transcription"/>
    <property type="evidence" value="ECO:0007669"/>
    <property type="project" value="InterPro"/>
</dbReference>
<dbReference type="Pfam" id="PF00196">
    <property type="entry name" value="GerE"/>
    <property type="match status" value="1"/>
</dbReference>
<dbReference type="SUPFAM" id="SSF48452">
    <property type="entry name" value="TPR-like"/>
    <property type="match status" value="1"/>
</dbReference>
<dbReference type="Proteomes" id="UP000295680">
    <property type="component" value="Unassembled WGS sequence"/>
</dbReference>
<dbReference type="PROSITE" id="PS50043">
    <property type="entry name" value="HTH_LUXR_2"/>
    <property type="match status" value="1"/>
</dbReference>
<dbReference type="GO" id="GO:0003677">
    <property type="term" value="F:DNA binding"/>
    <property type="evidence" value="ECO:0007669"/>
    <property type="project" value="InterPro"/>
</dbReference>
<dbReference type="RefSeq" id="WP_165960333.1">
    <property type="nucleotide sequence ID" value="NZ_SLWS01000002.1"/>
</dbReference>
<keyword evidence="1" id="KW-0547">Nucleotide-binding</keyword>
<dbReference type="PANTHER" id="PTHR16305:SF28">
    <property type="entry name" value="GUANYLATE CYCLASE DOMAIN-CONTAINING PROTEIN"/>
    <property type="match status" value="1"/>
</dbReference>
<dbReference type="SUPFAM" id="SSF52540">
    <property type="entry name" value="P-loop containing nucleoside triphosphate hydrolases"/>
    <property type="match status" value="1"/>
</dbReference>
<evidence type="ECO:0000259" key="3">
    <source>
        <dbReference type="PROSITE" id="PS50043"/>
    </source>
</evidence>
<dbReference type="InterPro" id="IPR000792">
    <property type="entry name" value="Tscrpt_reg_LuxR_C"/>
</dbReference>
<dbReference type="InterPro" id="IPR041664">
    <property type="entry name" value="AAA_16"/>
</dbReference>
<sequence>MSRSQAIGEQSSSVRRSELHHLLAALNQRTGRIVELVGDPGAGKTRLLADLAEEAQRRGFMVLSGRCNEFEQAVPFRPFTQILGGRPMIDTLDELPEAGANMVRRMIVHPSIGPDAPGTPGEAERYHLYYAVRTLLARSCAKTSMVLILDDLHWADTGTIELIDFLARWPLDAPLLLVIAQRPRQSSTRLRATLAHGVELGVVERVELDALSMSQSAEILGMRPHDHRLRDLHTESRGNPLYLLALAHAKPGQQLRLGTSLQEEIPAQCAALLLGEIASLSPDESAVAAAGAVLGDQFDLDSLATVAQMGLDQTAAAVAALTKRDLLRPGNTMPTYSIRHPVLRSLIYTNAEPSWRVFAHRRALAMLSERGATAAEQAIHIERSLDRSGPDELRTLVKAAQDAMASAPAIAAHWFQVALQALPSNRPDDGRRLELSLMLTRALGVAGRLQESRDLLHEILAELPPDPPSVRASAVAFCALMESFLGHYTEASALLTAELDAMPPTPPIEAVALSIAHGLVGLLGGDCPSPEEAEQAIRVARRYGDPVIEAGALALHGLCAAVVYSTPEAEASLGECAPAFDGFSDAELAHYPEYLTILGWAEVRVGWNADAERHFRRGITIARKTGQSYLLPTLLTGLSNTSRHLGAAEDARCVAAEATEIALHMDAKHVYGMALALEAWSTIWTVERGDLAAVNLAERAAAALPSTCRWSFSAQLALASAALVAGQPQRCISLIVNVGGGGLELPDLPVVPRLQCFEILTTAFLAIDDLATAMACADRAEAIDDVSAGTQPAYAMTARAHILSAKGDLPAAAELYQEAAARCAAAGQLCDQTQLLTFAAQCLIESGAGEKAAPILLLAKELAKRCGATRVYKDAESLEQGLGPSRALKRHLNGASPALSTLTDREREIAGIASLGKSTREIAKELSVSPRTVDVHLTRIYRKLNVRSRAALVKLMADIA</sequence>
<keyword evidence="5" id="KW-1185">Reference proteome</keyword>
<dbReference type="InterPro" id="IPR027417">
    <property type="entry name" value="P-loop_NTPase"/>
</dbReference>
<dbReference type="SMART" id="SM00421">
    <property type="entry name" value="HTH_LUXR"/>
    <property type="match status" value="1"/>
</dbReference>
<evidence type="ECO:0000313" key="5">
    <source>
        <dbReference type="Proteomes" id="UP000295680"/>
    </source>
</evidence>
<comment type="caution">
    <text evidence="4">The sequence shown here is derived from an EMBL/GenBank/DDBJ whole genome shotgun (WGS) entry which is preliminary data.</text>
</comment>
<evidence type="ECO:0000256" key="2">
    <source>
        <dbReference type="ARBA" id="ARBA00022840"/>
    </source>
</evidence>
<dbReference type="PANTHER" id="PTHR16305">
    <property type="entry name" value="TESTICULAR SOLUBLE ADENYLYL CYCLASE"/>
    <property type="match status" value="1"/>
</dbReference>
<reference evidence="4 5" key="1">
    <citation type="submission" date="2019-03" db="EMBL/GenBank/DDBJ databases">
        <title>Genomic Encyclopedia of Type Strains, Phase IV (KMG-IV): sequencing the most valuable type-strain genomes for metagenomic binning, comparative biology and taxonomic classification.</title>
        <authorList>
            <person name="Goeker M."/>
        </authorList>
    </citation>
    <scope>NUCLEOTIDE SEQUENCE [LARGE SCALE GENOMIC DNA]</scope>
    <source>
        <strain evidence="4 5">DSM 45934</strain>
    </source>
</reference>
<dbReference type="GO" id="GO:0005524">
    <property type="term" value="F:ATP binding"/>
    <property type="evidence" value="ECO:0007669"/>
    <property type="project" value="UniProtKB-KW"/>
</dbReference>
<dbReference type="GO" id="GO:0004016">
    <property type="term" value="F:adenylate cyclase activity"/>
    <property type="evidence" value="ECO:0007669"/>
    <property type="project" value="TreeGrafter"/>
</dbReference>
<evidence type="ECO:0000256" key="1">
    <source>
        <dbReference type="ARBA" id="ARBA00022741"/>
    </source>
</evidence>
<dbReference type="InterPro" id="IPR016032">
    <property type="entry name" value="Sig_transdc_resp-reg_C-effctor"/>
</dbReference>
<evidence type="ECO:0000313" key="4">
    <source>
        <dbReference type="EMBL" id="TCO62309.1"/>
    </source>
</evidence>
<dbReference type="PROSITE" id="PS00622">
    <property type="entry name" value="HTH_LUXR_1"/>
    <property type="match status" value="1"/>
</dbReference>
<dbReference type="GO" id="GO:0005737">
    <property type="term" value="C:cytoplasm"/>
    <property type="evidence" value="ECO:0007669"/>
    <property type="project" value="TreeGrafter"/>
</dbReference>
<dbReference type="Gene3D" id="1.10.10.10">
    <property type="entry name" value="Winged helix-like DNA-binding domain superfamily/Winged helix DNA-binding domain"/>
    <property type="match status" value="1"/>
</dbReference>
<proteinExistence type="predicted"/>
<feature type="domain" description="HTH luxR-type" evidence="3">
    <location>
        <begin position="895"/>
        <end position="960"/>
    </location>
</feature>
<dbReference type="SUPFAM" id="SSF46894">
    <property type="entry name" value="C-terminal effector domain of the bipartite response regulators"/>
    <property type="match status" value="1"/>
</dbReference>
<dbReference type="InterPro" id="IPR011990">
    <property type="entry name" value="TPR-like_helical_dom_sf"/>
</dbReference>
<dbReference type="InterPro" id="IPR003593">
    <property type="entry name" value="AAA+_ATPase"/>
</dbReference>
<keyword evidence="2" id="KW-0067">ATP-binding</keyword>
<name>A0A4R2JYH3_9PSEU</name>
<dbReference type="InterPro" id="IPR036388">
    <property type="entry name" value="WH-like_DNA-bd_sf"/>
</dbReference>
<dbReference type="CDD" id="cd06170">
    <property type="entry name" value="LuxR_C_like"/>
    <property type="match status" value="1"/>
</dbReference>
<dbReference type="AlphaFoldDB" id="A0A4R2JYH3"/>
<dbReference type="SMART" id="SM00382">
    <property type="entry name" value="AAA"/>
    <property type="match status" value="1"/>
</dbReference>
<organism evidence="4 5">
    <name type="scientific">Actinocrispum wychmicini</name>
    <dbReference type="NCBI Taxonomy" id="1213861"/>
    <lineage>
        <taxon>Bacteria</taxon>
        <taxon>Bacillati</taxon>
        <taxon>Actinomycetota</taxon>
        <taxon>Actinomycetes</taxon>
        <taxon>Pseudonocardiales</taxon>
        <taxon>Pseudonocardiaceae</taxon>
        <taxon>Actinocrispum</taxon>
    </lineage>
</organism>
<gene>
    <name evidence="4" type="ORF">EV192_102446</name>
</gene>
<protein>
    <submittedName>
        <fullName evidence="4">Regulatory LuxR family protein</fullName>
    </submittedName>
</protein>
<accession>A0A4R2JYH3</accession>
<dbReference type="PRINTS" id="PR00038">
    <property type="entry name" value="HTHLUXR"/>
</dbReference>
<dbReference type="Pfam" id="PF13191">
    <property type="entry name" value="AAA_16"/>
    <property type="match status" value="1"/>
</dbReference>